<organism evidence="1 2">
    <name type="scientific">Paragonimus skrjabini miyazakii</name>
    <dbReference type="NCBI Taxonomy" id="59628"/>
    <lineage>
        <taxon>Eukaryota</taxon>
        <taxon>Metazoa</taxon>
        <taxon>Spiralia</taxon>
        <taxon>Lophotrochozoa</taxon>
        <taxon>Platyhelminthes</taxon>
        <taxon>Trematoda</taxon>
        <taxon>Digenea</taxon>
        <taxon>Plagiorchiida</taxon>
        <taxon>Troglotremata</taxon>
        <taxon>Troglotrematidae</taxon>
        <taxon>Paragonimus</taxon>
    </lineage>
</organism>
<keyword evidence="2" id="KW-1185">Reference proteome</keyword>
<reference evidence="1" key="1">
    <citation type="submission" date="2019-07" db="EMBL/GenBank/DDBJ databases">
        <title>Annotation for the trematode Paragonimus miyazaki's.</title>
        <authorList>
            <person name="Choi Y.-J."/>
        </authorList>
    </citation>
    <scope>NUCLEOTIDE SEQUENCE</scope>
    <source>
        <strain evidence="1">Japan</strain>
    </source>
</reference>
<name>A0A8S9YGW0_9TREM</name>
<proteinExistence type="predicted"/>
<sequence>MKFFEGGTFSTSSQQRISYMHLSPRLIDQFDNIFFCILIEIFCSLLGAADNGFFTVETNGLKSV</sequence>
<dbReference type="Proteomes" id="UP000822476">
    <property type="component" value="Unassembled WGS sequence"/>
</dbReference>
<evidence type="ECO:0000313" key="1">
    <source>
        <dbReference type="EMBL" id="KAF7231884.1"/>
    </source>
</evidence>
<accession>A0A8S9YGW0</accession>
<protein>
    <submittedName>
        <fullName evidence="1">Uncharacterized protein</fullName>
    </submittedName>
</protein>
<gene>
    <name evidence="1" type="ORF">EG68_10719</name>
</gene>
<comment type="caution">
    <text evidence="1">The sequence shown here is derived from an EMBL/GenBank/DDBJ whole genome shotgun (WGS) entry which is preliminary data.</text>
</comment>
<dbReference type="EMBL" id="JTDE01022246">
    <property type="protein sequence ID" value="KAF7231884.1"/>
    <property type="molecule type" value="Genomic_DNA"/>
</dbReference>
<evidence type="ECO:0000313" key="2">
    <source>
        <dbReference type="Proteomes" id="UP000822476"/>
    </source>
</evidence>
<dbReference type="AlphaFoldDB" id="A0A8S9YGW0"/>